<dbReference type="GO" id="GO:0030686">
    <property type="term" value="C:90S preribosome"/>
    <property type="evidence" value="ECO:0007669"/>
    <property type="project" value="InterPro"/>
</dbReference>
<dbReference type="PANTHER" id="PTHR31109">
    <property type="entry name" value="PROTEIN FAM207A"/>
    <property type="match status" value="1"/>
</dbReference>
<organism evidence="5 6">
    <name type="scientific">Galdieria yellowstonensis</name>
    <dbReference type="NCBI Taxonomy" id="3028027"/>
    <lineage>
        <taxon>Eukaryota</taxon>
        <taxon>Rhodophyta</taxon>
        <taxon>Bangiophyceae</taxon>
        <taxon>Galdieriales</taxon>
        <taxon>Galdieriaceae</taxon>
        <taxon>Galdieria</taxon>
    </lineage>
</organism>
<name>A0AAV9IL47_9RHOD</name>
<protein>
    <recommendedName>
        <fullName evidence="7">Ribosome biogenesis protein NOP53</fullName>
    </recommendedName>
</protein>
<comment type="subcellular location">
    <subcellularLocation>
        <location evidence="1">Nucleus</location>
        <location evidence="1">Nucleolus</location>
    </subcellularLocation>
</comment>
<accession>A0AAV9IL47</accession>
<evidence type="ECO:0000256" key="1">
    <source>
        <dbReference type="ARBA" id="ARBA00004604"/>
    </source>
</evidence>
<evidence type="ECO:0000256" key="2">
    <source>
        <dbReference type="ARBA" id="ARBA00011022"/>
    </source>
</evidence>
<dbReference type="GO" id="GO:0030688">
    <property type="term" value="C:preribosome, small subunit precursor"/>
    <property type="evidence" value="ECO:0007669"/>
    <property type="project" value="InterPro"/>
</dbReference>
<feature type="region of interest" description="Disordered" evidence="4">
    <location>
        <begin position="49"/>
        <end position="69"/>
    </location>
</feature>
<keyword evidence="6" id="KW-1185">Reference proteome</keyword>
<dbReference type="PANTHER" id="PTHR31109:SF2">
    <property type="entry name" value="RIBOSOME BIOGENESIS PROTEIN SLX9 HOMOLOG"/>
    <property type="match status" value="1"/>
</dbReference>
<dbReference type="AlphaFoldDB" id="A0AAV9IL47"/>
<comment type="caution">
    <text evidence="5">The sequence shown here is derived from an EMBL/GenBank/DDBJ whole genome shotgun (WGS) entry which is preliminary data.</text>
</comment>
<dbReference type="EMBL" id="JANCYU010000058">
    <property type="protein sequence ID" value="KAK4527987.1"/>
    <property type="molecule type" value="Genomic_DNA"/>
</dbReference>
<feature type="compositionally biased region" description="Basic residues" evidence="4">
    <location>
        <begin position="60"/>
        <end position="69"/>
    </location>
</feature>
<dbReference type="InterPro" id="IPR028160">
    <property type="entry name" value="Slx9-like"/>
</dbReference>
<keyword evidence="3" id="KW-0539">Nucleus</keyword>
<evidence type="ECO:0000256" key="3">
    <source>
        <dbReference type="ARBA" id="ARBA00023242"/>
    </source>
</evidence>
<evidence type="ECO:0000313" key="5">
    <source>
        <dbReference type="EMBL" id="KAK4527987.1"/>
    </source>
</evidence>
<dbReference type="Proteomes" id="UP001300502">
    <property type="component" value="Unassembled WGS sequence"/>
</dbReference>
<dbReference type="Pfam" id="PF15341">
    <property type="entry name" value="SLX9"/>
    <property type="match status" value="1"/>
</dbReference>
<proteinExistence type="inferred from homology"/>
<gene>
    <name evidence="5" type="ORF">GAYE_SCF47G5921</name>
</gene>
<evidence type="ECO:0000256" key="4">
    <source>
        <dbReference type="SAM" id="MobiDB-lite"/>
    </source>
</evidence>
<sequence>MTKPAKPTKRLQDNIEKTRNLQKAVSDKGVQSAALNAILEKQQQEVKKLERYRSSIGRSKEKRKRREKHEKLLKKLNLVVESLLKRQEEKIEHKTRPWKKSLKPSFLTVVSDLRESLLELDKEDGGEKVRLPHEVSGKLTEKKKRNLIFRESEQLKEVVVHPVFQKNPFQALSEHLSGVLRASSTDVVSP</sequence>
<dbReference type="GO" id="GO:0000462">
    <property type="term" value="P:maturation of SSU-rRNA from tricistronic rRNA transcript (SSU-rRNA, 5.8S rRNA, LSU-rRNA)"/>
    <property type="evidence" value="ECO:0007669"/>
    <property type="project" value="InterPro"/>
</dbReference>
<evidence type="ECO:0008006" key="7">
    <source>
        <dbReference type="Google" id="ProtNLM"/>
    </source>
</evidence>
<comment type="similarity">
    <text evidence="2">Belongs to the SLX9 family.</text>
</comment>
<dbReference type="GO" id="GO:0005730">
    <property type="term" value="C:nucleolus"/>
    <property type="evidence" value="ECO:0007669"/>
    <property type="project" value="UniProtKB-SubCell"/>
</dbReference>
<evidence type="ECO:0000313" key="6">
    <source>
        <dbReference type="Proteomes" id="UP001300502"/>
    </source>
</evidence>
<reference evidence="5 6" key="1">
    <citation type="submission" date="2022-07" db="EMBL/GenBank/DDBJ databases">
        <title>Genome-wide signatures of adaptation to extreme environments.</title>
        <authorList>
            <person name="Cho C.H."/>
            <person name="Yoon H.S."/>
        </authorList>
    </citation>
    <scope>NUCLEOTIDE SEQUENCE [LARGE SCALE GENOMIC DNA]</scope>
    <source>
        <strain evidence="5 6">108.79 E11</strain>
    </source>
</reference>